<evidence type="ECO:0000313" key="15">
    <source>
        <dbReference type="Proteomes" id="UP000245802"/>
    </source>
</evidence>
<comment type="similarity">
    <text evidence="3">Belongs to the protein kinase superfamily. NEK Ser/Thr protein kinase family. NIMA subfamily.</text>
</comment>
<organism evidence="14 15">
    <name type="scientific">Gemmata obscuriglobus</name>
    <dbReference type="NCBI Taxonomy" id="114"/>
    <lineage>
        <taxon>Bacteria</taxon>
        <taxon>Pseudomonadati</taxon>
        <taxon>Planctomycetota</taxon>
        <taxon>Planctomycetia</taxon>
        <taxon>Gemmatales</taxon>
        <taxon>Gemmataceae</taxon>
        <taxon>Gemmata</taxon>
    </lineage>
</organism>
<evidence type="ECO:0000256" key="3">
    <source>
        <dbReference type="ARBA" id="ARBA00010886"/>
    </source>
</evidence>
<feature type="coiled-coil region" evidence="11">
    <location>
        <begin position="419"/>
        <end position="449"/>
    </location>
</feature>
<evidence type="ECO:0000313" key="14">
    <source>
        <dbReference type="EMBL" id="AWM40990.1"/>
    </source>
</evidence>
<dbReference type="PROSITE" id="PS00107">
    <property type="entry name" value="PROTEIN_KINASE_ATP"/>
    <property type="match status" value="1"/>
</dbReference>
<dbReference type="EMBL" id="CP025958">
    <property type="protein sequence ID" value="AWM40990.1"/>
    <property type="molecule type" value="Genomic_DNA"/>
</dbReference>
<keyword evidence="6 10" id="KW-0547">Nucleotide-binding</keyword>
<proteinExistence type="inferred from homology"/>
<evidence type="ECO:0000256" key="10">
    <source>
        <dbReference type="PROSITE-ProRule" id="PRU10141"/>
    </source>
</evidence>
<dbReference type="InterPro" id="IPR017441">
    <property type="entry name" value="Protein_kinase_ATP_BS"/>
</dbReference>
<keyword evidence="5" id="KW-0808">Transferase</keyword>
<evidence type="ECO:0000256" key="12">
    <source>
        <dbReference type="SAM" id="MobiDB-lite"/>
    </source>
</evidence>
<keyword evidence="4 14" id="KW-0723">Serine/threonine-protein kinase</keyword>
<keyword evidence="15" id="KW-1185">Reference proteome</keyword>
<dbReference type="KEGG" id="gog:C1280_31080"/>
<keyword evidence="11" id="KW-0175">Coiled coil</keyword>
<keyword evidence="9" id="KW-0963">Cytoplasm</keyword>
<dbReference type="GO" id="GO:0004674">
    <property type="term" value="F:protein serine/threonine kinase activity"/>
    <property type="evidence" value="ECO:0007669"/>
    <property type="project" value="UniProtKB-KW"/>
</dbReference>
<dbReference type="Gene3D" id="3.30.200.20">
    <property type="entry name" value="Phosphorylase Kinase, domain 1"/>
    <property type="match status" value="1"/>
</dbReference>
<dbReference type="GO" id="GO:0005813">
    <property type="term" value="C:centrosome"/>
    <property type="evidence" value="ECO:0007669"/>
    <property type="project" value="UniProtKB-SubCell"/>
</dbReference>
<dbReference type="AlphaFoldDB" id="A0A2Z3HHS2"/>
<dbReference type="PANTHER" id="PTHR43289:SF34">
    <property type="entry name" value="SERINE_THREONINE-PROTEIN KINASE YBDM-RELATED"/>
    <property type="match status" value="1"/>
</dbReference>
<dbReference type="RefSeq" id="WP_010043630.1">
    <property type="nucleotide sequence ID" value="NZ_CP025958.1"/>
</dbReference>
<dbReference type="InterPro" id="IPR000719">
    <property type="entry name" value="Prot_kinase_dom"/>
</dbReference>
<evidence type="ECO:0000256" key="7">
    <source>
        <dbReference type="ARBA" id="ARBA00022777"/>
    </source>
</evidence>
<name>A0A2Z3HHS2_9BACT</name>
<evidence type="ECO:0000256" key="11">
    <source>
        <dbReference type="SAM" id="Coils"/>
    </source>
</evidence>
<evidence type="ECO:0000259" key="13">
    <source>
        <dbReference type="PROSITE" id="PS50011"/>
    </source>
</evidence>
<evidence type="ECO:0000256" key="8">
    <source>
        <dbReference type="ARBA" id="ARBA00022840"/>
    </source>
</evidence>
<reference evidence="14 15" key="1">
    <citation type="submission" date="2018-01" db="EMBL/GenBank/DDBJ databases">
        <title>G. obscuriglobus.</title>
        <authorList>
            <person name="Franke J."/>
            <person name="Blomberg W."/>
            <person name="Selmecki A."/>
        </authorList>
    </citation>
    <scope>NUCLEOTIDE SEQUENCE [LARGE SCALE GENOMIC DNA]</scope>
    <source>
        <strain evidence="14 15">DSM 5831</strain>
    </source>
</reference>
<dbReference type="Pfam" id="PF07714">
    <property type="entry name" value="PK_Tyr_Ser-Thr"/>
    <property type="match status" value="1"/>
</dbReference>
<evidence type="ECO:0000256" key="5">
    <source>
        <dbReference type="ARBA" id="ARBA00022679"/>
    </source>
</evidence>
<accession>A0A2Z3HHS2</accession>
<dbReference type="CDD" id="cd14014">
    <property type="entry name" value="STKc_PknB_like"/>
    <property type="match status" value="1"/>
</dbReference>
<feature type="binding site" evidence="10">
    <location>
        <position position="103"/>
    </location>
    <ligand>
        <name>ATP</name>
        <dbReference type="ChEBI" id="CHEBI:30616"/>
    </ligand>
</feature>
<keyword evidence="8 10" id="KW-0067">ATP-binding</keyword>
<dbReference type="InterPro" id="IPR001245">
    <property type="entry name" value="Ser-Thr/Tyr_kinase_cat_dom"/>
</dbReference>
<evidence type="ECO:0000256" key="9">
    <source>
        <dbReference type="ARBA" id="ARBA00023212"/>
    </source>
</evidence>
<keyword evidence="7 14" id="KW-0418">Kinase</keyword>
<dbReference type="Gene3D" id="1.10.510.10">
    <property type="entry name" value="Transferase(Phosphotransferase) domain 1"/>
    <property type="match status" value="1"/>
</dbReference>
<dbReference type="InterPro" id="IPR008271">
    <property type="entry name" value="Ser/Thr_kinase_AS"/>
</dbReference>
<feature type="region of interest" description="Disordered" evidence="12">
    <location>
        <begin position="775"/>
        <end position="798"/>
    </location>
</feature>
<feature type="domain" description="Protein kinase" evidence="13">
    <location>
        <begin position="74"/>
        <end position="371"/>
    </location>
</feature>
<dbReference type="OrthoDB" id="6111975at2"/>
<dbReference type="GO" id="GO:0000922">
    <property type="term" value="C:spindle pole"/>
    <property type="evidence" value="ECO:0007669"/>
    <property type="project" value="UniProtKB-SubCell"/>
</dbReference>
<dbReference type="PROSITE" id="PS00108">
    <property type="entry name" value="PROTEIN_KINASE_ST"/>
    <property type="match status" value="1"/>
</dbReference>
<evidence type="ECO:0000256" key="1">
    <source>
        <dbReference type="ARBA" id="ARBA00004300"/>
    </source>
</evidence>
<dbReference type="Proteomes" id="UP000245802">
    <property type="component" value="Chromosome"/>
</dbReference>
<evidence type="ECO:0000256" key="4">
    <source>
        <dbReference type="ARBA" id="ARBA00022527"/>
    </source>
</evidence>
<dbReference type="GO" id="GO:0005524">
    <property type="term" value="F:ATP binding"/>
    <property type="evidence" value="ECO:0007669"/>
    <property type="project" value="UniProtKB-UniRule"/>
</dbReference>
<gene>
    <name evidence="14" type="ORF">C1280_31080</name>
</gene>
<comment type="subcellular location">
    <subcellularLocation>
        <location evidence="1">Cytoplasm</location>
        <location evidence="1">Cytoskeleton</location>
        <location evidence="1">Microtubule organizing center</location>
        <location evidence="1">Centrosome</location>
    </subcellularLocation>
    <subcellularLocation>
        <location evidence="2">Cytoplasm</location>
        <location evidence="2">Cytoskeleton</location>
        <location evidence="2">Spindle pole</location>
    </subcellularLocation>
</comment>
<evidence type="ECO:0000256" key="2">
    <source>
        <dbReference type="ARBA" id="ARBA00004647"/>
    </source>
</evidence>
<dbReference type="Gene3D" id="1.25.40.10">
    <property type="entry name" value="Tetratricopeptide repeat domain"/>
    <property type="match status" value="1"/>
</dbReference>
<dbReference type="SMART" id="SM00220">
    <property type="entry name" value="S_TKc"/>
    <property type="match status" value="1"/>
</dbReference>
<feature type="compositionally biased region" description="Gly residues" evidence="12">
    <location>
        <begin position="495"/>
        <end position="510"/>
    </location>
</feature>
<dbReference type="SUPFAM" id="SSF56112">
    <property type="entry name" value="Protein kinase-like (PK-like)"/>
    <property type="match status" value="1"/>
</dbReference>
<feature type="region of interest" description="Disordered" evidence="12">
    <location>
        <begin position="476"/>
        <end position="527"/>
    </location>
</feature>
<evidence type="ECO:0000256" key="6">
    <source>
        <dbReference type="ARBA" id="ARBA00022741"/>
    </source>
</evidence>
<protein>
    <submittedName>
        <fullName evidence="14">Serine/threonine protein kinase</fullName>
    </submittedName>
</protein>
<keyword evidence="9" id="KW-0206">Cytoskeleton</keyword>
<dbReference type="InterPro" id="IPR011990">
    <property type="entry name" value="TPR-like_helical_dom_sf"/>
</dbReference>
<sequence>MLSDDRDPVDVLAEEFADRLRRGEHPSVSAYAAAHPDHAEQLRELLPAVAQMELLKRFRTPGAEPSLPDRLGDFRIVRELGRGGMGVVFEAVQESLGRPVALKVLARHAQLDRTRRERFVREAQAAAKLHHTNIVPVFGVGEQDGLPYYVMQLIPGCGLHALVRLWRRQLGRSAEAARETLAHGPGTKPAAAPPYEAVEPEPDGPNYGDWRFVAGAGLQAAEALDYAHQHGVLHRDVKPANLLFDGASVWVADFGLAKLMNADGLTATGDILGTLQYVPPEGLSGRSDDRSDVYGLGATLYELLTLEPPYSADSPARLVKQVTDADPPPPRALNPDIPRDLETIVLKAMAREPSARYPSARELADDLDAFLNDRPIKARRLSLPARVWRVCRRNPAVASLTATTVAALALAAVTGWVWFAREEDRRKEAEEARAKADRATAEAVALSARLEANLKLSLDTMEKVFEVASASGQPGSWLPIPRGPIGGRGPEHRGPFGGFGPKDGPFGGPKDGSKDGQDGGPGGPHTELAADKAAILEAVLAFYDKFVEQNPPTPRLQFEAAKASRRVCEAHMWLRRPEKAAAAFDRAVTLLEPLVRDNKDNEGMRTELVMAYLTAPPGVFPQDPERPLRRAAELAEGREWLSGSVRVRAGWTAEQGGNRTAAAANYDAAIVSFTDPEVVPPAHAHLELGFTRYRLASVLSAQGKLSLARKTLEESVESLAPLAGPPTERPGEGPRLRHERELLAATYGALAEVCARLNDTRASWNASDKATQYGEFGGFGGMRGKKDGKKDWQPLKKN</sequence>
<dbReference type="PANTHER" id="PTHR43289">
    <property type="entry name" value="MITOGEN-ACTIVATED PROTEIN KINASE KINASE KINASE 20-RELATED"/>
    <property type="match status" value="1"/>
</dbReference>
<dbReference type="InterPro" id="IPR011009">
    <property type="entry name" value="Kinase-like_dom_sf"/>
</dbReference>
<dbReference type="SUPFAM" id="SSF48452">
    <property type="entry name" value="TPR-like"/>
    <property type="match status" value="1"/>
</dbReference>
<dbReference type="PROSITE" id="PS50011">
    <property type="entry name" value="PROTEIN_KINASE_DOM"/>
    <property type="match status" value="1"/>
</dbReference>
<feature type="compositionally biased region" description="Basic and acidic residues" evidence="12">
    <location>
        <begin position="784"/>
        <end position="798"/>
    </location>
</feature>